<keyword evidence="1" id="KW-1133">Transmembrane helix</keyword>
<dbReference type="GO" id="GO:0016020">
    <property type="term" value="C:membrane"/>
    <property type="evidence" value="ECO:0007669"/>
    <property type="project" value="UniProtKB-SubCell"/>
</dbReference>
<dbReference type="PANTHER" id="PTHR12300:SF177">
    <property type="entry name" value="PROTEIN YOP1"/>
    <property type="match status" value="1"/>
</dbReference>
<feature type="compositionally biased region" description="Low complexity" evidence="2">
    <location>
        <begin position="243"/>
        <end position="256"/>
    </location>
</feature>
<dbReference type="AlphaFoldDB" id="A0A6A6F7R0"/>
<keyword evidence="4" id="KW-1185">Reference proteome</keyword>
<feature type="transmembrane region" description="Helical" evidence="1">
    <location>
        <begin position="7"/>
        <end position="26"/>
    </location>
</feature>
<comment type="similarity">
    <text evidence="1">Belongs to the DP1 family.</text>
</comment>
<evidence type="ECO:0000313" key="4">
    <source>
        <dbReference type="Proteomes" id="UP000799539"/>
    </source>
</evidence>
<name>A0A6A6F7R0_9PEZI</name>
<dbReference type="Pfam" id="PF03134">
    <property type="entry name" value="TB2_DP1_HVA22"/>
    <property type="match status" value="1"/>
</dbReference>
<feature type="transmembrane region" description="Helical" evidence="1">
    <location>
        <begin position="38"/>
        <end position="61"/>
    </location>
</feature>
<dbReference type="InterPro" id="IPR004345">
    <property type="entry name" value="TB2_DP1_HVA22"/>
</dbReference>
<feature type="region of interest" description="Disordered" evidence="2">
    <location>
        <begin position="240"/>
        <end position="336"/>
    </location>
</feature>
<keyword evidence="1" id="KW-0472">Membrane</keyword>
<evidence type="ECO:0000256" key="2">
    <source>
        <dbReference type="SAM" id="MobiDB-lite"/>
    </source>
</evidence>
<evidence type="ECO:0000313" key="3">
    <source>
        <dbReference type="EMBL" id="KAF2209494.1"/>
    </source>
</evidence>
<proteinExistence type="inferred from homology"/>
<feature type="compositionally biased region" description="Basic and acidic residues" evidence="2">
    <location>
        <begin position="271"/>
        <end position="280"/>
    </location>
</feature>
<accession>A0A6A6F7R0</accession>
<dbReference type="OrthoDB" id="434647at2759"/>
<comment type="subcellular location">
    <subcellularLocation>
        <location evidence="1">Membrane</location>
        <topology evidence="1">Multi-pass membrane protein</topology>
    </subcellularLocation>
</comment>
<reference evidence="3" key="1">
    <citation type="journal article" date="2020" name="Stud. Mycol.">
        <title>101 Dothideomycetes genomes: a test case for predicting lifestyles and emergence of pathogens.</title>
        <authorList>
            <person name="Haridas S."/>
            <person name="Albert R."/>
            <person name="Binder M."/>
            <person name="Bloem J."/>
            <person name="Labutti K."/>
            <person name="Salamov A."/>
            <person name="Andreopoulos B."/>
            <person name="Baker S."/>
            <person name="Barry K."/>
            <person name="Bills G."/>
            <person name="Bluhm B."/>
            <person name="Cannon C."/>
            <person name="Castanera R."/>
            <person name="Culley D."/>
            <person name="Daum C."/>
            <person name="Ezra D."/>
            <person name="Gonzalez J."/>
            <person name="Henrissat B."/>
            <person name="Kuo A."/>
            <person name="Liang C."/>
            <person name="Lipzen A."/>
            <person name="Lutzoni F."/>
            <person name="Magnuson J."/>
            <person name="Mondo S."/>
            <person name="Nolan M."/>
            <person name="Ohm R."/>
            <person name="Pangilinan J."/>
            <person name="Park H.-J."/>
            <person name="Ramirez L."/>
            <person name="Alfaro M."/>
            <person name="Sun H."/>
            <person name="Tritt A."/>
            <person name="Yoshinaga Y."/>
            <person name="Zwiers L.-H."/>
            <person name="Turgeon B."/>
            <person name="Goodwin S."/>
            <person name="Spatafora J."/>
            <person name="Crous P."/>
            <person name="Grigoriev I."/>
        </authorList>
    </citation>
    <scope>NUCLEOTIDE SEQUENCE</scope>
    <source>
        <strain evidence="3">SCOH1-5</strain>
    </source>
</reference>
<dbReference type="PANTHER" id="PTHR12300">
    <property type="entry name" value="HVA22-LIKE PROTEINS"/>
    <property type="match status" value="1"/>
</dbReference>
<organism evidence="3 4">
    <name type="scientific">Cercospora zeae-maydis SCOH1-5</name>
    <dbReference type="NCBI Taxonomy" id="717836"/>
    <lineage>
        <taxon>Eukaryota</taxon>
        <taxon>Fungi</taxon>
        <taxon>Dikarya</taxon>
        <taxon>Ascomycota</taxon>
        <taxon>Pezizomycotina</taxon>
        <taxon>Dothideomycetes</taxon>
        <taxon>Dothideomycetidae</taxon>
        <taxon>Mycosphaerellales</taxon>
        <taxon>Mycosphaerellaceae</taxon>
        <taxon>Cercospora</taxon>
    </lineage>
</organism>
<evidence type="ECO:0000256" key="1">
    <source>
        <dbReference type="RuleBase" id="RU362006"/>
    </source>
</evidence>
<sequence>MFGFIADILTSLFSIALPIFFSYKALRTSDPGVLSPWLMYWTTLSIFLLVENQFYFILYWVPFYSWLRLGLHLFLVAPGQQGCVWIYQTYIHPFLEEHERQIDRMISDGHEKARSAGLDAVKKLIEYVRVHFLGQEPKNPTPPASRNLSYTTQLFNRFALPSARAGPSGSGASELLGLLGSALQQAYGDPASQGEHARDVTASGTLIPSHLAGAEREDFVREQRERLNTLLRAFDAEADGMPGAWASGSRTASGASRNPTGRKPYLSPGEDSMHRSRSESEFEEIGYEAMPDPNHFRARPEGAPLEPPAKGTRDWSNWIWGNYGEQDSVPAHEKPE</sequence>
<comment type="caution">
    <text evidence="1">Lacks conserved residue(s) required for the propagation of feature annotation.</text>
</comment>
<gene>
    <name evidence="3" type="ORF">CERZMDRAFT_61221</name>
</gene>
<dbReference type="EMBL" id="ML992686">
    <property type="protein sequence ID" value="KAF2209494.1"/>
    <property type="molecule type" value="Genomic_DNA"/>
</dbReference>
<keyword evidence="1" id="KW-0812">Transmembrane</keyword>
<dbReference type="Proteomes" id="UP000799539">
    <property type="component" value="Unassembled WGS sequence"/>
</dbReference>
<protein>
    <recommendedName>
        <fullName evidence="1">Protein YOP1</fullName>
    </recommendedName>
</protein>